<name>A0ABT3FAI5_9PSED</name>
<accession>A0ABT3FAI5</accession>
<evidence type="ECO:0000313" key="1">
    <source>
        <dbReference type="EMBL" id="MCW1246108.1"/>
    </source>
</evidence>
<gene>
    <name evidence="1" type="ORF">OC610_16965</name>
</gene>
<dbReference type="EMBL" id="JAOSHO010000242">
    <property type="protein sequence ID" value="MCW1246108.1"/>
    <property type="molecule type" value="Genomic_DNA"/>
</dbReference>
<protein>
    <submittedName>
        <fullName evidence="1">GNAT family N-acetyltransferase</fullName>
    </submittedName>
</protein>
<keyword evidence="2" id="KW-1185">Reference proteome</keyword>
<evidence type="ECO:0000313" key="2">
    <source>
        <dbReference type="Proteomes" id="UP001061999"/>
    </source>
</evidence>
<feature type="non-terminal residue" evidence="1">
    <location>
        <position position="60"/>
    </location>
</feature>
<organism evidence="1 2">
    <name type="scientific">Pseudomonas agronomica</name>
    <dbReference type="NCBI Taxonomy" id="2979328"/>
    <lineage>
        <taxon>Bacteria</taxon>
        <taxon>Pseudomonadati</taxon>
        <taxon>Pseudomonadota</taxon>
        <taxon>Gammaproteobacteria</taxon>
        <taxon>Pseudomonadales</taxon>
        <taxon>Pseudomonadaceae</taxon>
        <taxon>Pseudomonas</taxon>
    </lineage>
</organism>
<proteinExistence type="predicted"/>
<dbReference type="Proteomes" id="UP001061999">
    <property type="component" value="Unassembled WGS sequence"/>
</dbReference>
<reference evidence="1" key="1">
    <citation type="submission" date="2022-07" db="EMBL/GenBank/DDBJ databases">
        <title>Pseudomonas agronomica sp. nov.: a novel bacterium with biotechnological application in the synthesis of biofertilizers from valorized agricultural residues.</title>
        <authorList>
            <person name="Robas M."/>
            <person name="Fernandez V.M."/>
            <person name="Luna L."/>
            <person name="Provanza A."/>
            <person name="Jimenez P.A."/>
        </authorList>
    </citation>
    <scope>NUCLEOTIDE SEQUENCE</scope>
    <source>
        <strain evidence="1">SAICEU22T</strain>
    </source>
</reference>
<sequence>MDSVAAEGLVVRPSRVSDGPFLQGLYQAARPDLQWIDGDPEQVQQVIAQQFEIQEQGLGD</sequence>
<comment type="caution">
    <text evidence="1">The sequence shown here is derived from an EMBL/GenBank/DDBJ whole genome shotgun (WGS) entry which is preliminary data.</text>
</comment>